<dbReference type="EMBL" id="GGEC01062295">
    <property type="protein sequence ID" value="MBX42779.1"/>
    <property type="molecule type" value="Transcribed_RNA"/>
</dbReference>
<sequence length="35" mass="4173">MDARGNLGLKKKITWVFNTQVDENRHESIFVLWIL</sequence>
<evidence type="ECO:0000313" key="1">
    <source>
        <dbReference type="EMBL" id="MBX42779.1"/>
    </source>
</evidence>
<organism evidence="1">
    <name type="scientific">Rhizophora mucronata</name>
    <name type="common">Asiatic mangrove</name>
    <dbReference type="NCBI Taxonomy" id="61149"/>
    <lineage>
        <taxon>Eukaryota</taxon>
        <taxon>Viridiplantae</taxon>
        <taxon>Streptophyta</taxon>
        <taxon>Embryophyta</taxon>
        <taxon>Tracheophyta</taxon>
        <taxon>Spermatophyta</taxon>
        <taxon>Magnoliopsida</taxon>
        <taxon>eudicotyledons</taxon>
        <taxon>Gunneridae</taxon>
        <taxon>Pentapetalae</taxon>
        <taxon>rosids</taxon>
        <taxon>fabids</taxon>
        <taxon>Malpighiales</taxon>
        <taxon>Rhizophoraceae</taxon>
        <taxon>Rhizophora</taxon>
    </lineage>
</organism>
<proteinExistence type="predicted"/>
<accession>A0A2P2NJX0</accession>
<name>A0A2P2NJX0_RHIMU</name>
<protein>
    <submittedName>
        <fullName evidence="1">Uncharacterized protein</fullName>
    </submittedName>
</protein>
<dbReference type="AlphaFoldDB" id="A0A2P2NJX0"/>
<reference evidence="1" key="1">
    <citation type="submission" date="2018-02" db="EMBL/GenBank/DDBJ databases">
        <title>Rhizophora mucronata_Transcriptome.</title>
        <authorList>
            <person name="Meera S.P."/>
            <person name="Sreeshan A."/>
            <person name="Augustine A."/>
        </authorList>
    </citation>
    <scope>NUCLEOTIDE SEQUENCE</scope>
    <source>
        <tissue evidence="1">Leaf</tissue>
    </source>
</reference>